<feature type="compositionally biased region" description="Basic and acidic residues" evidence="1">
    <location>
        <begin position="19"/>
        <end position="28"/>
    </location>
</feature>
<feature type="compositionally biased region" description="Polar residues" evidence="1">
    <location>
        <begin position="1"/>
        <end position="18"/>
    </location>
</feature>
<evidence type="ECO:0000256" key="1">
    <source>
        <dbReference type="SAM" id="MobiDB-lite"/>
    </source>
</evidence>
<feature type="non-terminal residue" evidence="2">
    <location>
        <position position="1"/>
    </location>
</feature>
<protein>
    <submittedName>
        <fullName evidence="2">25334_t:CDS:1</fullName>
    </submittedName>
</protein>
<organism evidence="2 3">
    <name type="scientific">Gigaspora margarita</name>
    <dbReference type="NCBI Taxonomy" id="4874"/>
    <lineage>
        <taxon>Eukaryota</taxon>
        <taxon>Fungi</taxon>
        <taxon>Fungi incertae sedis</taxon>
        <taxon>Mucoromycota</taxon>
        <taxon>Glomeromycotina</taxon>
        <taxon>Glomeromycetes</taxon>
        <taxon>Diversisporales</taxon>
        <taxon>Gigasporaceae</taxon>
        <taxon>Gigaspora</taxon>
    </lineage>
</organism>
<keyword evidence="3" id="KW-1185">Reference proteome</keyword>
<dbReference type="EMBL" id="CAJVQB010009956">
    <property type="protein sequence ID" value="CAG8735407.1"/>
    <property type="molecule type" value="Genomic_DNA"/>
</dbReference>
<proteinExistence type="predicted"/>
<evidence type="ECO:0000313" key="2">
    <source>
        <dbReference type="EMBL" id="CAG8735407.1"/>
    </source>
</evidence>
<dbReference type="Proteomes" id="UP000789901">
    <property type="component" value="Unassembled WGS sequence"/>
</dbReference>
<evidence type="ECO:0000313" key="3">
    <source>
        <dbReference type="Proteomes" id="UP000789901"/>
    </source>
</evidence>
<name>A0ABN7V5Z2_GIGMA</name>
<gene>
    <name evidence="2" type="ORF">GMARGA_LOCUS14796</name>
</gene>
<comment type="caution">
    <text evidence="2">The sequence shown here is derived from an EMBL/GenBank/DDBJ whole genome shotgun (WGS) entry which is preliminary data.</text>
</comment>
<reference evidence="2 3" key="1">
    <citation type="submission" date="2021-06" db="EMBL/GenBank/DDBJ databases">
        <authorList>
            <person name="Kallberg Y."/>
            <person name="Tangrot J."/>
            <person name="Rosling A."/>
        </authorList>
    </citation>
    <scope>NUCLEOTIDE SEQUENCE [LARGE SCALE GENOMIC DNA]</scope>
    <source>
        <strain evidence="2 3">120-4 pot B 10/14</strain>
    </source>
</reference>
<feature type="compositionally biased region" description="Polar residues" evidence="1">
    <location>
        <begin position="33"/>
        <end position="55"/>
    </location>
</feature>
<sequence>INPISKNTGGHTMLIVTNNKDRNKKEGIELGETYNSMGPSTQLQQHTSQASNKTI</sequence>
<feature type="region of interest" description="Disordered" evidence="1">
    <location>
        <begin position="1"/>
        <end position="55"/>
    </location>
</feature>
<accession>A0ABN7V5Z2</accession>